<dbReference type="RefSeq" id="WP_147930599.1">
    <property type="nucleotide sequence ID" value="NZ_VOXD01000013.1"/>
</dbReference>
<feature type="coiled-coil region" evidence="1">
    <location>
        <begin position="55"/>
        <end position="117"/>
    </location>
</feature>
<dbReference type="PROSITE" id="PS51257">
    <property type="entry name" value="PROKAR_LIPOPROTEIN"/>
    <property type="match status" value="1"/>
</dbReference>
<evidence type="ECO:0000256" key="1">
    <source>
        <dbReference type="SAM" id="Coils"/>
    </source>
</evidence>
<keyword evidence="1" id="KW-0175">Coiled coil</keyword>
<dbReference type="AlphaFoldDB" id="A0A5C7FSR2"/>
<dbReference type="GO" id="GO:0042834">
    <property type="term" value="F:peptidoglycan binding"/>
    <property type="evidence" value="ECO:0007669"/>
    <property type="project" value="InterPro"/>
</dbReference>
<dbReference type="InterPro" id="IPR036680">
    <property type="entry name" value="SPOR-like_sf"/>
</dbReference>
<feature type="chain" id="PRO_5022986639" description="SPOR domain-containing protein" evidence="2">
    <location>
        <begin position="22"/>
        <end position="214"/>
    </location>
</feature>
<keyword evidence="2" id="KW-0732">Signal</keyword>
<evidence type="ECO:0000256" key="2">
    <source>
        <dbReference type="SAM" id="SignalP"/>
    </source>
</evidence>
<evidence type="ECO:0000313" key="3">
    <source>
        <dbReference type="EMBL" id="TXF89525.1"/>
    </source>
</evidence>
<protein>
    <recommendedName>
        <fullName evidence="5">SPOR domain-containing protein</fullName>
    </recommendedName>
</protein>
<keyword evidence="4" id="KW-1185">Reference proteome</keyword>
<feature type="signal peptide" evidence="2">
    <location>
        <begin position="1"/>
        <end position="21"/>
    </location>
</feature>
<gene>
    <name evidence="3" type="ORF">FUA23_09985</name>
</gene>
<proteinExistence type="predicted"/>
<organism evidence="3 4">
    <name type="scientific">Neolewinella aurantiaca</name>
    <dbReference type="NCBI Taxonomy" id="2602767"/>
    <lineage>
        <taxon>Bacteria</taxon>
        <taxon>Pseudomonadati</taxon>
        <taxon>Bacteroidota</taxon>
        <taxon>Saprospiria</taxon>
        <taxon>Saprospirales</taxon>
        <taxon>Lewinellaceae</taxon>
        <taxon>Neolewinella</taxon>
    </lineage>
</organism>
<dbReference type="SUPFAM" id="SSF110997">
    <property type="entry name" value="Sporulation related repeat"/>
    <property type="match status" value="1"/>
</dbReference>
<evidence type="ECO:0008006" key="5">
    <source>
        <dbReference type="Google" id="ProtNLM"/>
    </source>
</evidence>
<dbReference type="Proteomes" id="UP000321907">
    <property type="component" value="Unassembled WGS sequence"/>
</dbReference>
<sequence length="214" mass="22780">MQKLFLFLCLASMLAVTSCSKKTTAGAVAGGTDYAALAASYKQNPDALRQMVENCEANEAALVAARQDISRLQNQSSTTSQDVTALRTNLSNAQMENDQLRQQLAQAQAAAANATSDRLDTDQQTIVAGVIFQVQLGAYAQNTVNSDLSTGDALELQEQNGVQKVVVSQFRTYASAATLRDRLKQMGVNGAFVVAKNNGVRITVPEALKMTGQG</sequence>
<reference evidence="3 4" key="1">
    <citation type="submission" date="2019-08" db="EMBL/GenBank/DDBJ databases">
        <title>Lewinella sp. strain SSH13 Genome sequencing and assembly.</title>
        <authorList>
            <person name="Kim I."/>
        </authorList>
    </citation>
    <scope>NUCLEOTIDE SEQUENCE [LARGE SCALE GENOMIC DNA]</scope>
    <source>
        <strain evidence="3 4">SSH13</strain>
    </source>
</reference>
<name>A0A5C7FSR2_9BACT</name>
<accession>A0A5C7FSR2</accession>
<dbReference type="EMBL" id="VOXD01000013">
    <property type="protein sequence ID" value="TXF89525.1"/>
    <property type="molecule type" value="Genomic_DNA"/>
</dbReference>
<dbReference type="OrthoDB" id="1119072at2"/>
<comment type="caution">
    <text evidence="3">The sequence shown here is derived from an EMBL/GenBank/DDBJ whole genome shotgun (WGS) entry which is preliminary data.</text>
</comment>
<evidence type="ECO:0000313" key="4">
    <source>
        <dbReference type="Proteomes" id="UP000321907"/>
    </source>
</evidence>